<feature type="transmembrane region" description="Helical" evidence="1">
    <location>
        <begin position="7"/>
        <end position="30"/>
    </location>
</feature>
<evidence type="ECO:0000256" key="1">
    <source>
        <dbReference type="SAM" id="Phobius"/>
    </source>
</evidence>
<name>A0ABQ0QD54_9PROT</name>
<dbReference type="Proteomes" id="UP001061070">
    <property type="component" value="Unassembled WGS sequence"/>
</dbReference>
<organism evidence="2 3">
    <name type="scientific">Gluconobacter frateurii NRIC 0228</name>
    <dbReference type="NCBI Taxonomy" id="1307946"/>
    <lineage>
        <taxon>Bacteria</taxon>
        <taxon>Pseudomonadati</taxon>
        <taxon>Pseudomonadota</taxon>
        <taxon>Alphaproteobacteria</taxon>
        <taxon>Acetobacterales</taxon>
        <taxon>Acetobacteraceae</taxon>
        <taxon>Gluconobacter</taxon>
    </lineage>
</organism>
<keyword evidence="1" id="KW-1133">Transmembrane helix</keyword>
<proteinExistence type="predicted"/>
<sequence length="56" mass="6221">MDKITEYTKLIITCAAVLIGFTNLVIFPIIDLFDPDANLIKTIVPIAVEIIKAFVQ</sequence>
<keyword evidence="3" id="KW-1185">Reference proteome</keyword>
<comment type="caution">
    <text evidence="2">The sequence shown here is derived from an EMBL/GenBank/DDBJ whole genome shotgun (WGS) entry which is preliminary data.</text>
</comment>
<reference evidence="2" key="1">
    <citation type="submission" date="2013-04" db="EMBL/GenBank/DDBJ databases">
        <title>The genome sequencing project of 58 acetic acid bacteria.</title>
        <authorList>
            <person name="Okamoto-Kainuma A."/>
            <person name="Ishikawa M."/>
            <person name="Umino S."/>
            <person name="Koizumi Y."/>
            <person name="Shiwa Y."/>
            <person name="Yoshikawa H."/>
            <person name="Matsutani M."/>
            <person name="Matsushita K."/>
        </authorList>
    </citation>
    <scope>NUCLEOTIDE SEQUENCE</scope>
    <source>
        <strain evidence="2">NRIC 0228</strain>
    </source>
</reference>
<evidence type="ECO:0000313" key="2">
    <source>
        <dbReference type="EMBL" id="GBR14109.1"/>
    </source>
</evidence>
<keyword evidence="1" id="KW-0812">Transmembrane</keyword>
<protein>
    <recommendedName>
        <fullName evidence="4">TMhelix containing protein</fullName>
    </recommendedName>
</protein>
<gene>
    <name evidence="2" type="ORF">AA0228_2177</name>
</gene>
<evidence type="ECO:0008006" key="4">
    <source>
        <dbReference type="Google" id="ProtNLM"/>
    </source>
</evidence>
<accession>A0ABQ0QD54</accession>
<keyword evidence="1" id="KW-0472">Membrane</keyword>
<evidence type="ECO:0000313" key="3">
    <source>
        <dbReference type="Proteomes" id="UP001061070"/>
    </source>
</evidence>
<dbReference type="EMBL" id="BAQW01000010">
    <property type="protein sequence ID" value="GBR14109.1"/>
    <property type="molecule type" value="Genomic_DNA"/>
</dbReference>